<dbReference type="AlphaFoldDB" id="A0A5N6Q994"/>
<dbReference type="InterPro" id="IPR019446">
    <property type="entry name" value="BMT5-like"/>
</dbReference>
<dbReference type="GO" id="GO:0070042">
    <property type="term" value="F:rRNA (uridine-N3-)-methyltransferase activity"/>
    <property type="evidence" value="ECO:0007669"/>
    <property type="project" value="InterPro"/>
</dbReference>
<accession>A0A5N6Q994</accession>
<dbReference type="EMBL" id="SZYD01000001">
    <property type="protein sequence ID" value="KAD7480260.1"/>
    <property type="molecule type" value="Genomic_DNA"/>
</dbReference>
<proteinExistence type="predicted"/>
<reference evidence="3 4" key="1">
    <citation type="submission" date="2019-05" db="EMBL/GenBank/DDBJ databases">
        <title>Mikania micrantha, genome provides insights into the molecular mechanism of rapid growth.</title>
        <authorList>
            <person name="Liu B."/>
        </authorList>
    </citation>
    <scope>NUCLEOTIDE SEQUENCE [LARGE SCALE GENOMIC DNA]</scope>
    <source>
        <strain evidence="3">NLD-2019</strain>
        <tissue evidence="3">Leaf</tissue>
    </source>
</reference>
<feature type="domain" description="25S rRNA (uridine-N(3))-methyltransferase BMT5-like" evidence="2">
    <location>
        <begin position="2"/>
        <end position="41"/>
    </location>
</feature>
<evidence type="ECO:0000313" key="3">
    <source>
        <dbReference type="EMBL" id="KAD7480260.1"/>
    </source>
</evidence>
<gene>
    <name evidence="3" type="ORF">E3N88_03396</name>
</gene>
<comment type="caution">
    <text evidence="3">The sequence shown here is derived from an EMBL/GenBank/DDBJ whole genome shotgun (WGS) entry which is preliminary data.</text>
</comment>
<keyword evidence="4" id="KW-1185">Reference proteome</keyword>
<feature type="compositionally biased region" description="Basic residues" evidence="1">
    <location>
        <begin position="105"/>
        <end position="115"/>
    </location>
</feature>
<protein>
    <recommendedName>
        <fullName evidence="2">25S rRNA (uridine-N(3))-methyltransferase BMT5-like domain-containing protein</fullName>
    </recommendedName>
</protein>
<evidence type="ECO:0000259" key="2">
    <source>
        <dbReference type="Pfam" id="PF10354"/>
    </source>
</evidence>
<sequence length="152" mass="17316">MKATILHGVDVTVMKEHTEIGNIKYDVIIFNFSHVGYSGHRGDDHNDKVCLVMIDEEWFNIDHYHGYENKKGDGAREPNMSFIHGQTKKKAMTRSQNLLAKKRLRNGHITPKKTRSSSSEMGTSPSPVLWQASFNTTGRLLPLLWMSLVHKP</sequence>
<dbReference type="Pfam" id="PF10354">
    <property type="entry name" value="BMT5-like"/>
    <property type="match status" value="1"/>
</dbReference>
<organism evidence="3 4">
    <name type="scientific">Mikania micrantha</name>
    <name type="common">bitter vine</name>
    <dbReference type="NCBI Taxonomy" id="192012"/>
    <lineage>
        <taxon>Eukaryota</taxon>
        <taxon>Viridiplantae</taxon>
        <taxon>Streptophyta</taxon>
        <taxon>Embryophyta</taxon>
        <taxon>Tracheophyta</taxon>
        <taxon>Spermatophyta</taxon>
        <taxon>Magnoliopsida</taxon>
        <taxon>eudicotyledons</taxon>
        <taxon>Gunneridae</taxon>
        <taxon>Pentapetalae</taxon>
        <taxon>asterids</taxon>
        <taxon>campanulids</taxon>
        <taxon>Asterales</taxon>
        <taxon>Asteraceae</taxon>
        <taxon>Asteroideae</taxon>
        <taxon>Heliantheae alliance</taxon>
        <taxon>Eupatorieae</taxon>
        <taxon>Mikania</taxon>
    </lineage>
</organism>
<dbReference type="GO" id="GO:0070475">
    <property type="term" value="P:rRNA base methylation"/>
    <property type="evidence" value="ECO:0007669"/>
    <property type="project" value="InterPro"/>
</dbReference>
<name>A0A5N6Q994_9ASTR</name>
<feature type="compositionally biased region" description="Low complexity" evidence="1">
    <location>
        <begin position="116"/>
        <end position="126"/>
    </location>
</feature>
<dbReference type="Proteomes" id="UP000326396">
    <property type="component" value="Linkage Group LG1"/>
</dbReference>
<feature type="region of interest" description="Disordered" evidence="1">
    <location>
        <begin position="105"/>
        <end position="126"/>
    </location>
</feature>
<evidence type="ECO:0000313" key="4">
    <source>
        <dbReference type="Proteomes" id="UP000326396"/>
    </source>
</evidence>
<evidence type="ECO:0000256" key="1">
    <source>
        <dbReference type="SAM" id="MobiDB-lite"/>
    </source>
</evidence>